<feature type="transmembrane region" description="Helical" evidence="7">
    <location>
        <begin position="295"/>
        <end position="325"/>
    </location>
</feature>
<keyword evidence="5 7" id="KW-0472">Membrane</keyword>
<dbReference type="OrthoDB" id="7051771at2"/>
<feature type="region of interest" description="Disordered" evidence="6">
    <location>
        <begin position="730"/>
        <end position="772"/>
    </location>
</feature>
<dbReference type="Gene3D" id="1.20.1640.10">
    <property type="entry name" value="Multidrug efflux transporter AcrB transmembrane domain"/>
    <property type="match status" value="2"/>
</dbReference>
<dbReference type="SUPFAM" id="SSF82866">
    <property type="entry name" value="Multidrug efflux transporter AcrB transmembrane domain"/>
    <property type="match status" value="2"/>
</dbReference>
<dbReference type="GO" id="GO:0005886">
    <property type="term" value="C:plasma membrane"/>
    <property type="evidence" value="ECO:0007669"/>
    <property type="project" value="UniProtKB-SubCell"/>
</dbReference>
<keyword evidence="10" id="KW-1185">Reference proteome</keyword>
<proteinExistence type="predicted"/>
<evidence type="ECO:0000256" key="5">
    <source>
        <dbReference type="ARBA" id="ARBA00023136"/>
    </source>
</evidence>
<feature type="transmembrane region" description="Helical" evidence="7">
    <location>
        <begin position="695"/>
        <end position="721"/>
    </location>
</feature>
<evidence type="ECO:0000256" key="1">
    <source>
        <dbReference type="ARBA" id="ARBA00004651"/>
    </source>
</evidence>
<accession>A0A5C4VBY3</accession>
<evidence type="ECO:0000313" key="9">
    <source>
        <dbReference type="EMBL" id="TNM33403.1"/>
    </source>
</evidence>
<gene>
    <name evidence="9" type="ORF">FH715_03305</name>
</gene>
<evidence type="ECO:0000259" key="8">
    <source>
        <dbReference type="PROSITE" id="PS50156"/>
    </source>
</evidence>
<dbReference type="Pfam" id="PF03176">
    <property type="entry name" value="MMPL"/>
    <property type="match status" value="2"/>
</dbReference>
<name>A0A5C4VBY3_9ACTN</name>
<keyword evidence="3 7" id="KW-0812">Transmembrane</keyword>
<dbReference type="AlphaFoldDB" id="A0A5C4VBY3"/>
<feature type="transmembrane region" description="Helical" evidence="7">
    <location>
        <begin position="662"/>
        <end position="683"/>
    </location>
</feature>
<dbReference type="PANTHER" id="PTHR33406">
    <property type="entry name" value="MEMBRANE PROTEIN MJ1562-RELATED"/>
    <property type="match status" value="1"/>
</dbReference>
<dbReference type="InterPro" id="IPR050545">
    <property type="entry name" value="Mycobact_MmpL"/>
</dbReference>
<keyword evidence="2" id="KW-1003">Cell membrane</keyword>
<dbReference type="RefSeq" id="WP_139640501.1">
    <property type="nucleotide sequence ID" value="NZ_BAAAZS010000096.1"/>
</dbReference>
<feature type="transmembrane region" description="Helical" evidence="7">
    <location>
        <begin position="266"/>
        <end position="289"/>
    </location>
</feature>
<feature type="transmembrane region" description="Helical" evidence="7">
    <location>
        <begin position="563"/>
        <end position="582"/>
    </location>
</feature>
<evidence type="ECO:0000256" key="2">
    <source>
        <dbReference type="ARBA" id="ARBA00022475"/>
    </source>
</evidence>
<dbReference type="PANTHER" id="PTHR33406:SF13">
    <property type="entry name" value="MEMBRANE PROTEIN YDFJ"/>
    <property type="match status" value="1"/>
</dbReference>
<organism evidence="9 10">
    <name type="scientific">Streptomyces sedi</name>
    <dbReference type="NCBI Taxonomy" id="555059"/>
    <lineage>
        <taxon>Bacteria</taxon>
        <taxon>Bacillati</taxon>
        <taxon>Actinomycetota</taxon>
        <taxon>Actinomycetes</taxon>
        <taxon>Kitasatosporales</taxon>
        <taxon>Streptomycetaceae</taxon>
        <taxon>Streptomyces</taxon>
    </lineage>
</organism>
<comment type="subcellular location">
    <subcellularLocation>
        <location evidence="1">Cell membrane</location>
        <topology evidence="1">Multi-pass membrane protein</topology>
    </subcellularLocation>
</comment>
<feature type="domain" description="SSD" evidence="8">
    <location>
        <begin position="190"/>
        <end position="323"/>
    </location>
</feature>
<evidence type="ECO:0000256" key="3">
    <source>
        <dbReference type="ARBA" id="ARBA00022692"/>
    </source>
</evidence>
<comment type="caution">
    <text evidence="9">The sequence shown here is derived from an EMBL/GenBank/DDBJ whole genome shotgun (WGS) entry which is preliminary data.</text>
</comment>
<dbReference type="InterPro" id="IPR004869">
    <property type="entry name" value="MMPL_dom"/>
</dbReference>
<evidence type="ECO:0000256" key="7">
    <source>
        <dbReference type="SAM" id="Phobius"/>
    </source>
</evidence>
<dbReference type="InterPro" id="IPR000731">
    <property type="entry name" value="SSD"/>
</dbReference>
<dbReference type="PROSITE" id="PS50156">
    <property type="entry name" value="SSD"/>
    <property type="match status" value="1"/>
</dbReference>
<reference evidence="9 10" key="1">
    <citation type="submission" date="2019-06" db="EMBL/GenBank/DDBJ databases">
        <title>Draft genome of Streptomyces sedi sp. JCM16909.</title>
        <authorList>
            <person name="Klykleung N."/>
            <person name="Tanasupawat S."/>
            <person name="Kudo T."/>
            <person name="Yuki M."/>
            <person name="Ohkuma M."/>
        </authorList>
    </citation>
    <scope>NUCLEOTIDE SEQUENCE [LARGE SCALE GENOMIC DNA]</scope>
    <source>
        <strain evidence="9 10">JCM 16909</strain>
    </source>
</reference>
<feature type="transmembrane region" description="Helical" evidence="7">
    <location>
        <begin position="623"/>
        <end position="641"/>
    </location>
</feature>
<dbReference type="Proteomes" id="UP000311713">
    <property type="component" value="Unassembled WGS sequence"/>
</dbReference>
<feature type="transmembrane region" description="Helical" evidence="7">
    <location>
        <begin position="224"/>
        <end position="245"/>
    </location>
</feature>
<feature type="region of interest" description="Disordered" evidence="6">
    <location>
        <begin position="344"/>
        <end position="365"/>
    </location>
</feature>
<evidence type="ECO:0000256" key="6">
    <source>
        <dbReference type="SAM" id="MobiDB-lite"/>
    </source>
</evidence>
<evidence type="ECO:0000313" key="10">
    <source>
        <dbReference type="Proteomes" id="UP000311713"/>
    </source>
</evidence>
<sequence>MKTLTRLSLDRPKAVVLGWLVILAVAMPFALQLTGALKAGGFSDPRGASVDAQETLEAAFDEAPNSLLIVLNGDDPTAVDAAVDTAGQAADREGVSVVVDRDDQPGWVSEDGRTTFLQVAFTSDNTTVQNLVPDVRDDVSEAVGPDVEVNVTGAPALDYALNMHSKDDVTRAELIAFPVLFVVLLLVFRSVAAMAVPLALAGVTLMITQAIGFAMTKVTDVNSLFTNIVTMVGLAVAVDYSLFIVKRFREELAEGLDVRRALERTMATVGHSVLFSGLAVVVALSALFVPRAMSFTSIALGGVAVSVIAVLMAVTLLPAVLSLLGHRINWGSLRRRSRAAASEANAGATASDASNGRSADAPRATRFPGRPGVVLAGLAVGFTVLALPATQLTLRVPVASADILPASDEARVGMERIQEDIGIREMFPIQVVLTADEANAAELLETAGAIADRAAGLPGADEVRSVADLPLGATELTQALDGAITLDDEAATAMAQLVSTEDGSLVTRVMVIAAGDPDSSVAHDLVGELRSEVDDLTGAGVEAKIAGATATGSDFDSLVLRSAPVVVGFVALLSFLILLAAFRSVLLPLLALALNVAVVAASLGVLALVSGNGEQSINSVTPLMLFAVMFGLSMDYMVIMFSRMREMYLDGVPHREAVLGGLARTAGLVNGAAAIMVAVFASFTSAQISIVRELGISLAVAVLLDAVVVRRLLMPAALLLIGERIWGRRPVTGTPNDPPAPTEVADGPDSLPSGPEASSPADTPRSAAPALR</sequence>
<feature type="transmembrane region" description="Helical" evidence="7">
    <location>
        <begin position="589"/>
        <end position="611"/>
    </location>
</feature>
<feature type="transmembrane region" description="Helical" evidence="7">
    <location>
        <begin position="174"/>
        <end position="191"/>
    </location>
</feature>
<evidence type="ECO:0000256" key="4">
    <source>
        <dbReference type="ARBA" id="ARBA00022989"/>
    </source>
</evidence>
<feature type="compositionally biased region" description="Low complexity" evidence="6">
    <location>
        <begin position="344"/>
        <end position="354"/>
    </location>
</feature>
<protein>
    <submittedName>
        <fullName evidence="9">MMPL family transporter</fullName>
    </submittedName>
</protein>
<dbReference type="EMBL" id="VDGT01000002">
    <property type="protein sequence ID" value="TNM33403.1"/>
    <property type="molecule type" value="Genomic_DNA"/>
</dbReference>
<keyword evidence="4 7" id="KW-1133">Transmembrane helix</keyword>